<feature type="transmembrane region" description="Helical" evidence="5">
    <location>
        <begin position="26"/>
        <end position="46"/>
    </location>
</feature>
<feature type="transmembrane region" description="Helical" evidence="5">
    <location>
        <begin position="52"/>
        <end position="75"/>
    </location>
</feature>
<dbReference type="GO" id="GO:0016020">
    <property type="term" value="C:membrane"/>
    <property type="evidence" value="ECO:0007669"/>
    <property type="project" value="UniProtKB-SubCell"/>
</dbReference>
<feature type="domain" description="SLC26A/SulP transporter" evidence="6">
    <location>
        <begin position="24"/>
        <end position="78"/>
    </location>
</feature>
<name>A0A0E4FWC9_9BRAD</name>
<comment type="subcellular location">
    <subcellularLocation>
        <location evidence="1">Membrane</location>
        <topology evidence="1">Multi-pass membrane protein</topology>
    </subcellularLocation>
</comment>
<protein>
    <submittedName>
        <fullName evidence="7">Sulphate transport protein</fullName>
    </submittedName>
</protein>
<reference evidence="7 8" key="1">
    <citation type="submission" date="2014-11" db="EMBL/GenBank/DDBJ databases">
        <title>Symbiosis island explosion on the genome of extra-slow-growing strains of soybean bradyrhizobia with massive insertion sequences.</title>
        <authorList>
            <person name="Iida T."/>
            <person name="Minamisawa K."/>
        </authorList>
    </citation>
    <scope>NUCLEOTIDE SEQUENCE [LARGE SCALE GENOMIC DNA]</scope>
    <source>
        <strain evidence="7 8">NK6</strain>
    </source>
</reference>
<evidence type="ECO:0000256" key="3">
    <source>
        <dbReference type="ARBA" id="ARBA00022989"/>
    </source>
</evidence>
<keyword evidence="4 5" id="KW-0472">Membrane</keyword>
<evidence type="ECO:0000256" key="1">
    <source>
        <dbReference type="ARBA" id="ARBA00004141"/>
    </source>
</evidence>
<dbReference type="GO" id="GO:0055085">
    <property type="term" value="P:transmembrane transport"/>
    <property type="evidence" value="ECO:0007669"/>
    <property type="project" value="InterPro"/>
</dbReference>
<dbReference type="PANTHER" id="PTHR11814">
    <property type="entry name" value="SULFATE TRANSPORTER"/>
    <property type="match status" value="1"/>
</dbReference>
<evidence type="ECO:0000256" key="5">
    <source>
        <dbReference type="SAM" id="Phobius"/>
    </source>
</evidence>
<evidence type="ECO:0000313" key="8">
    <source>
        <dbReference type="Proteomes" id="UP000063308"/>
    </source>
</evidence>
<keyword evidence="3 5" id="KW-1133">Transmembrane helix</keyword>
<dbReference type="EMBL" id="AP014685">
    <property type="protein sequence ID" value="BAR59999.1"/>
    <property type="molecule type" value="Genomic_DNA"/>
</dbReference>
<dbReference type="InterPro" id="IPR011547">
    <property type="entry name" value="SLC26A/SulP_dom"/>
</dbReference>
<gene>
    <name evidence="7" type="ORF">NK6_6848</name>
</gene>
<evidence type="ECO:0000256" key="4">
    <source>
        <dbReference type="ARBA" id="ARBA00023136"/>
    </source>
</evidence>
<accession>A0A0E4FWC9</accession>
<organism evidence="7 8">
    <name type="scientific">Bradyrhizobium diazoefficiens</name>
    <dbReference type="NCBI Taxonomy" id="1355477"/>
    <lineage>
        <taxon>Bacteria</taxon>
        <taxon>Pseudomonadati</taxon>
        <taxon>Pseudomonadota</taxon>
        <taxon>Alphaproteobacteria</taxon>
        <taxon>Hyphomicrobiales</taxon>
        <taxon>Nitrobacteraceae</taxon>
        <taxon>Bradyrhizobium</taxon>
    </lineage>
</organism>
<proteinExistence type="predicted"/>
<dbReference type="Proteomes" id="UP000063308">
    <property type="component" value="Chromosome"/>
</dbReference>
<evidence type="ECO:0000313" key="7">
    <source>
        <dbReference type="EMBL" id="BAR59999.1"/>
    </source>
</evidence>
<evidence type="ECO:0000256" key="2">
    <source>
        <dbReference type="ARBA" id="ARBA00022692"/>
    </source>
</evidence>
<sequence length="84" mass="9122">MKHWIDWLPAIETLRRYEAAWLPRDIFAGLVLATMLVPVGIAYAAASGLPGISGLYATIVPLLVYALFGPSRILVLGPSLFGRI</sequence>
<evidence type="ECO:0000259" key="6">
    <source>
        <dbReference type="Pfam" id="PF00916"/>
    </source>
</evidence>
<dbReference type="InterPro" id="IPR001902">
    <property type="entry name" value="SLC26A/SulP_fam"/>
</dbReference>
<dbReference type="Pfam" id="PF00916">
    <property type="entry name" value="Sulfate_transp"/>
    <property type="match status" value="1"/>
</dbReference>
<dbReference type="AlphaFoldDB" id="A0A0E4FWC9"/>
<keyword evidence="2 5" id="KW-0812">Transmembrane</keyword>